<sequence length="571" mass="63660">MLTSLEIENFKGFAGRQRIEFAPLTLLFGANSAGKSTILQALLYLHELIERGSADVDRTELGGNVLELGGFARLVHRHETERAIVLRAEFATPGALERFGRDLSDFPFPDLDDLIETAWLELEVRYRRTPTFRGPIIDRVTIGANEISEPLVRMENGESLRAGEPLYVQVNFGHPVVATLRTSHPQLWPALEAGHPWQDVDDLLQDERHQFETTIDELSAIAVSQDLLARALGTQAELANRADLRWRPFFAIARSRTGALPGLLEALRVLPAGDIEGDKEELVSLRRQPSFDEKRVEALEQSISTRERAVQHVRTFLEMVVLGTTAQLAAFLRDAQYIGPLRTIPPRGFLYERAGRITSWADGLAAWDLLLSDRLTLVERTNAWLRRLGAGCQVVVQQLFEGNADAEELSGGHVDKTVRRLLLDTGAGSFVLPSEVGAGISQLIPVVVAAIEGRGGLTLVEQPEIHVHPAVQVGLGDLLIEAASREGSRRTLLVETHSEHLILRLLRRIRETTEKELAEDAPAFSEDKLSVLYVQSNPGGVRVRRLRVDERGEFVDRWPKGFFAERMEELL</sequence>
<evidence type="ECO:0008006" key="5">
    <source>
        <dbReference type="Google" id="ProtNLM"/>
    </source>
</evidence>
<dbReference type="Gene3D" id="3.40.50.300">
    <property type="entry name" value="P-loop containing nucleotide triphosphate hydrolases"/>
    <property type="match status" value="1"/>
</dbReference>
<evidence type="ECO:0000259" key="2">
    <source>
        <dbReference type="Pfam" id="PF13476"/>
    </source>
</evidence>
<feature type="domain" description="ATPase AAA-type core" evidence="1">
    <location>
        <begin position="421"/>
        <end position="502"/>
    </location>
</feature>
<dbReference type="InterPro" id="IPR038729">
    <property type="entry name" value="Rad50/SbcC_AAA"/>
</dbReference>
<protein>
    <recommendedName>
        <fullName evidence="5">AAA domain-containing protein</fullName>
    </recommendedName>
</protein>
<dbReference type="InterPro" id="IPR003959">
    <property type="entry name" value="ATPase_AAA_core"/>
</dbReference>
<dbReference type="RefSeq" id="WP_095975773.1">
    <property type="nucleotide sequence ID" value="NZ_CP022163.1"/>
</dbReference>
<evidence type="ECO:0000259" key="1">
    <source>
        <dbReference type="Pfam" id="PF13304"/>
    </source>
</evidence>
<dbReference type="InterPro" id="IPR027417">
    <property type="entry name" value="P-loop_NTPase"/>
</dbReference>
<dbReference type="Pfam" id="PF13476">
    <property type="entry name" value="AAA_23"/>
    <property type="match status" value="1"/>
</dbReference>
<dbReference type="SUPFAM" id="SSF52540">
    <property type="entry name" value="P-loop containing nucleoside triphosphate hydrolases"/>
    <property type="match status" value="1"/>
</dbReference>
<dbReference type="GO" id="GO:0005524">
    <property type="term" value="F:ATP binding"/>
    <property type="evidence" value="ECO:0007669"/>
    <property type="project" value="InterPro"/>
</dbReference>
<dbReference type="EMBL" id="CP022163">
    <property type="protein sequence ID" value="ATB26891.1"/>
    <property type="molecule type" value="Genomic_DNA"/>
</dbReference>
<dbReference type="Proteomes" id="UP000217289">
    <property type="component" value="Chromosome"/>
</dbReference>
<dbReference type="GO" id="GO:0016887">
    <property type="term" value="F:ATP hydrolysis activity"/>
    <property type="evidence" value="ECO:0007669"/>
    <property type="project" value="InterPro"/>
</dbReference>
<accession>A0A250I6U9</accession>
<organism evidence="3 4">
    <name type="scientific">Melittangium boletus DSM 14713</name>
    <dbReference type="NCBI Taxonomy" id="1294270"/>
    <lineage>
        <taxon>Bacteria</taxon>
        <taxon>Pseudomonadati</taxon>
        <taxon>Myxococcota</taxon>
        <taxon>Myxococcia</taxon>
        <taxon>Myxococcales</taxon>
        <taxon>Cystobacterineae</taxon>
        <taxon>Archangiaceae</taxon>
        <taxon>Melittangium</taxon>
    </lineage>
</organism>
<dbReference type="GO" id="GO:0006302">
    <property type="term" value="P:double-strand break repair"/>
    <property type="evidence" value="ECO:0007669"/>
    <property type="project" value="InterPro"/>
</dbReference>
<evidence type="ECO:0000313" key="3">
    <source>
        <dbReference type="EMBL" id="ATB26891.1"/>
    </source>
</evidence>
<proteinExistence type="predicted"/>
<keyword evidence="4" id="KW-1185">Reference proteome</keyword>
<dbReference type="KEGG" id="mbd:MEBOL_000325"/>
<dbReference type="AlphaFoldDB" id="A0A250I6U9"/>
<dbReference type="OrthoDB" id="3322489at2"/>
<dbReference type="InterPro" id="IPR051396">
    <property type="entry name" value="Bact_Antivir_Def_Nuclease"/>
</dbReference>
<gene>
    <name evidence="3" type="ORF">MEBOL_000325</name>
</gene>
<dbReference type="Pfam" id="PF13304">
    <property type="entry name" value="AAA_21"/>
    <property type="match status" value="1"/>
</dbReference>
<feature type="domain" description="Rad50/SbcC-type AAA" evidence="2">
    <location>
        <begin position="4"/>
        <end position="44"/>
    </location>
</feature>
<dbReference type="PANTHER" id="PTHR43581">
    <property type="entry name" value="ATP/GTP PHOSPHATASE"/>
    <property type="match status" value="1"/>
</dbReference>
<reference evidence="3 4" key="1">
    <citation type="submission" date="2017-06" db="EMBL/GenBank/DDBJ databases">
        <authorList>
            <person name="Kim H.J."/>
            <person name="Triplett B.A."/>
        </authorList>
    </citation>
    <scope>NUCLEOTIDE SEQUENCE [LARGE SCALE GENOMIC DNA]</scope>
    <source>
        <strain evidence="3 4">DSM 14713</strain>
    </source>
</reference>
<evidence type="ECO:0000313" key="4">
    <source>
        <dbReference type="Proteomes" id="UP000217289"/>
    </source>
</evidence>
<name>A0A250I6U9_9BACT</name>
<dbReference type="PANTHER" id="PTHR43581:SF2">
    <property type="entry name" value="EXCINUCLEASE ATPASE SUBUNIT"/>
    <property type="match status" value="1"/>
</dbReference>